<feature type="domain" description="SRCR" evidence="14">
    <location>
        <begin position="602"/>
        <end position="701"/>
    </location>
</feature>
<comment type="subcellular location">
    <subcellularLocation>
        <location evidence="1">Membrane</location>
        <topology evidence="1">Single-pass membrane protein</topology>
    </subcellularLocation>
</comment>
<dbReference type="GO" id="GO:0016020">
    <property type="term" value="C:membrane"/>
    <property type="evidence" value="ECO:0007669"/>
    <property type="project" value="UniProtKB-SubCell"/>
</dbReference>
<protein>
    <recommendedName>
        <fullName evidence="14">SRCR domain-containing protein</fullName>
    </recommendedName>
</protein>
<evidence type="ECO:0000256" key="6">
    <source>
        <dbReference type="ARBA" id="ARBA00023136"/>
    </source>
</evidence>
<dbReference type="AlphaFoldDB" id="A0A914BQS6"/>
<feature type="chain" id="PRO_5038275779" description="SRCR domain-containing protein" evidence="13">
    <location>
        <begin position="25"/>
        <end position="1045"/>
    </location>
</feature>
<dbReference type="FunFam" id="3.10.250.10:FF:000032">
    <property type="entry name" value="Si:dkey-14d8.20"/>
    <property type="match status" value="1"/>
</dbReference>
<feature type="disulfide bond" evidence="10">
    <location>
        <begin position="416"/>
        <end position="477"/>
    </location>
</feature>
<dbReference type="Proteomes" id="UP000887568">
    <property type="component" value="Unplaced"/>
</dbReference>
<evidence type="ECO:0000256" key="13">
    <source>
        <dbReference type="SAM" id="SignalP"/>
    </source>
</evidence>
<feature type="disulfide bond" evidence="10">
    <location>
        <begin position="672"/>
        <end position="682"/>
    </location>
</feature>
<comment type="caution">
    <text evidence="10">Lacks conserved residue(s) required for the propagation of feature annotation.</text>
</comment>
<evidence type="ECO:0000256" key="9">
    <source>
        <dbReference type="ARBA" id="ARBA00023180"/>
    </source>
</evidence>
<dbReference type="SMART" id="SM00202">
    <property type="entry name" value="SR"/>
    <property type="match status" value="8"/>
</dbReference>
<dbReference type="RefSeq" id="XP_038077846.1">
    <property type="nucleotide sequence ID" value="XM_038221918.1"/>
</dbReference>
<keyword evidence="7 10" id="KW-1015">Disulfide bond</keyword>
<dbReference type="EnsemblMetazoa" id="XM_038221918.1">
    <property type="protein sequence ID" value="XP_038077846.1"/>
    <property type="gene ID" value="LOC119745510"/>
</dbReference>
<feature type="domain" description="SRCR" evidence="14">
    <location>
        <begin position="152"/>
        <end position="258"/>
    </location>
</feature>
<feature type="domain" description="SRCR" evidence="14">
    <location>
        <begin position="821"/>
        <end position="925"/>
    </location>
</feature>
<evidence type="ECO:0000256" key="5">
    <source>
        <dbReference type="ARBA" id="ARBA00022989"/>
    </source>
</evidence>
<sequence length="1045" mass="113852">MEKLTLLPAVVLLMCSVSVSISAAQGPQEHDLRLVNGPTSMEGRLEIFFQGEWRPVSDEDVKIEEASVVCRQLGFLYAVEVKSFGPGSGVVVIKDLNCNGNEASILDCYHDVLGKSPYLRDRVGVNCSNVLTTEVPTTYAPDITALLNNGKFRLVDGPDPYQGRVEVFRGKALAWMPICNVDWDFTRASFVCEKLGFRPATVAGTGNYGPGAGQIANCSAAAFDYDRIDIDQDSCRIVNESDAVGECSHDTAVDVTCSGTEPGTQDYLRFVGGSQQSEGRVEIYNDNVWKGLCSDDWTMAEAQVSCRQQGLPPPQEVVSGGTFGSSKAGDILQVSLDCTGQEFSLATCPQMARQTLCASGDAAVRCGEPSEAQEFDLRLANGGTTWEGRVEMFYQGEWGTICHPRWVVFHEAMVACRQLGFQYAEGLTREFGPGVGNVILHGLLCNGNEERLVDCYYRQLGIRESPCDHSEDFGIICSNIDPMTPPYPTRDGALRLVGGPDPSQGRVEVYIAEEGAWARICSENWDFSRAESVCQQLKYRPATSTGTGRYGAGTGSIVTCPITGISYTSLDTENCQLTDTCTQDMDVFVVCSGKEQGIKGEIRLVNGSEPTEGRVEIYDQNAWKTLCADDFTYVAQQISCRQLNVPFPPKEVPGGMFGESQVYDVLDDVLNCTLRTTQLKFCDRAPRQTPCVGGHAAVQCGIWKNADEWDLRLSGGLEEREGRVEIFHNGQWGQVCDDLWDDQDANVVCHHLGYRNLYSRYTNARYLSRNGALVWLKSLRCQGNEEHISECGAVLGEPVDCTGSFAEVMCEDRPFASNYEARLVDGPHPNQGRLELLYEGAWWTVCDDDWDMKDAEVACRQLGFASAVAALDGDETASLYGSGEGGILLYELGCDGTEESIIKCPLSYPFAGLCRHDEDVGVVCFSEDYPSDDPRPEPEDPGDGLSSAQIRNIILYVLIGCSLLLTVCGCVYKLHKIKSEPQVVVMGPNEGFTGAGTGQYSAVSQDAPPAYEDVTKDPGKLDTTGGTESAEPSAPPPTYAQTSTV</sequence>
<dbReference type="PROSITE" id="PS50287">
    <property type="entry name" value="SRCR_2"/>
    <property type="match status" value="8"/>
</dbReference>
<dbReference type="RefSeq" id="XP_038077829.1">
    <property type="nucleotide sequence ID" value="XM_038221901.1"/>
</dbReference>
<feature type="domain" description="SRCR" evidence="14">
    <location>
        <begin position="711"/>
        <end position="811"/>
    </location>
</feature>
<feature type="disulfide bond" evidence="10">
    <location>
        <begin position="894"/>
        <end position="904"/>
    </location>
</feature>
<evidence type="ECO:0000256" key="4">
    <source>
        <dbReference type="ARBA" id="ARBA00022737"/>
    </source>
</evidence>
<evidence type="ECO:0000313" key="15">
    <source>
        <dbReference type="EnsemblMetazoa" id="XP_038077837.1"/>
    </source>
</evidence>
<feature type="disulfide bond" evidence="10">
    <location>
        <begin position="98"/>
        <end position="108"/>
    </location>
</feature>
<feature type="disulfide bond" evidence="10">
    <location>
        <begin position="749"/>
        <end position="810"/>
    </location>
</feature>
<organism evidence="15 16">
    <name type="scientific">Patiria miniata</name>
    <name type="common">Bat star</name>
    <name type="synonym">Asterina miniata</name>
    <dbReference type="NCBI Taxonomy" id="46514"/>
    <lineage>
        <taxon>Eukaryota</taxon>
        <taxon>Metazoa</taxon>
        <taxon>Echinodermata</taxon>
        <taxon>Eleutherozoa</taxon>
        <taxon>Asterozoa</taxon>
        <taxon>Asteroidea</taxon>
        <taxon>Valvatacea</taxon>
        <taxon>Valvatida</taxon>
        <taxon>Asterinidae</taxon>
        <taxon>Patiria</taxon>
    </lineage>
</organism>
<dbReference type="OMA" id="NAWRTIC"/>
<feature type="disulfide bond" evidence="10">
    <location>
        <begin position="627"/>
        <end position="691"/>
    </location>
</feature>
<evidence type="ECO:0000259" key="14">
    <source>
        <dbReference type="PROSITE" id="PS50287"/>
    </source>
</evidence>
<feature type="disulfide bond" evidence="10">
    <location>
        <begin position="338"/>
        <end position="348"/>
    </location>
</feature>
<keyword evidence="5 12" id="KW-1133">Transmembrane helix</keyword>
<dbReference type="FunFam" id="3.10.250.10:FF:000016">
    <property type="entry name" value="Scavenger receptor cysteine-rich protein type 12"/>
    <property type="match status" value="1"/>
</dbReference>
<name>A0A914BQS6_PATMI</name>
<feature type="disulfide bond" evidence="10">
    <location>
        <begin position="293"/>
        <end position="357"/>
    </location>
</feature>
<feature type="transmembrane region" description="Helical" evidence="12">
    <location>
        <begin position="953"/>
        <end position="972"/>
    </location>
</feature>
<dbReference type="RefSeq" id="XP_038077821.1">
    <property type="nucleotide sequence ID" value="XM_038221893.1"/>
</dbReference>
<dbReference type="EnsemblMetazoa" id="XM_038221893.1">
    <property type="protein sequence ID" value="XP_038077821.1"/>
    <property type="gene ID" value="LOC119745510"/>
</dbReference>
<dbReference type="GeneID" id="119745510"/>
<evidence type="ECO:0000313" key="16">
    <source>
        <dbReference type="Proteomes" id="UP000887568"/>
    </source>
</evidence>
<dbReference type="PRINTS" id="PR00258">
    <property type="entry name" value="SPERACTRCPTR"/>
</dbReference>
<keyword evidence="8" id="KW-0675">Receptor</keyword>
<dbReference type="SUPFAM" id="SSF56487">
    <property type="entry name" value="SRCR-like"/>
    <property type="match status" value="8"/>
</dbReference>
<keyword evidence="3 13" id="KW-0732">Signal</keyword>
<dbReference type="FunFam" id="3.10.250.10:FF:000007">
    <property type="entry name" value="Soluble scavenger receptor cysteine-rich domain-containing protein SSC5D"/>
    <property type="match status" value="1"/>
</dbReference>
<dbReference type="Gene3D" id="3.10.250.10">
    <property type="entry name" value="SRCR-like domain"/>
    <property type="match status" value="8"/>
</dbReference>
<dbReference type="InterPro" id="IPR001190">
    <property type="entry name" value="SRCR"/>
</dbReference>
<evidence type="ECO:0000256" key="1">
    <source>
        <dbReference type="ARBA" id="ARBA00004167"/>
    </source>
</evidence>
<feature type="signal peptide" evidence="13">
    <location>
        <begin position="1"/>
        <end position="24"/>
    </location>
</feature>
<dbReference type="PANTHER" id="PTHR19331">
    <property type="entry name" value="SCAVENGER RECEPTOR DOMAIN-CONTAINING"/>
    <property type="match status" value="1"/>
</dbReference>
<keyword evidence="16" id="KW-1185">Reference proteome</keyword>
<dbReference type="PANTHER" id="PTHR19331:SF487">
    <property type="entry name" value="SOLUBLE SCAVENGER RECEPTOR CYSTEINE-RICH DOMAIN-CONTAINING PROTEIN SSC5D"/>
    <property type="match status" value="1"/>
</dbReference>
<dbReference type="FunFam" id="3.10.250.10:FF:000001">
    <property type="entry name" value="Lysyl oxidase 4 isoform X1"/>
    <property type="match status" value="1"/>
</dbReference>
<dbReference type="RefSeq" id="XP_038077837.1">
    <property type="nucleotide sequence ID" value="XM_038221909.1"/>
</dbReference>
<keyword evidence="2 12" id="KW-0812">Transmembrane</keyword>
<keyword evidence="6 12" id="KW-0472">Membrane</keyword>
<dbReference type="Pfam" id="PF00530">
    <property type="entry name" value="SRCR"/>
    <property type="match status" value="8"/>
</dbReference>
<keyword evidence="9" id="KW-0325">Glycoprotein</keyword>
<evidence type="ECO:0000256" key="12">
    <source>
        <dbReference type="SAM" id="Phobius"/>
    </source>
</evidence>
<dbReference type="EnsemblMetazoa" id="XM_038221901.1">
    <property type="protein sequence ID" value="XP_038077829.1"/>
    <property type="gene ID" value="LOC119745510"/>
</dbReference>
<feature type="domain" description="SRCR" evidence="14">
    <location>
        <begin position="268"/>
        <end position="367"/>
    </location>
</feature>
<keyword evidence="4" id="KW-0677">Repeat</keyword>
<evidence type="ECO:0000256" key="7">
    <source>
        <dbReference type="ARBA" id="ARBA00023157"/>
    </source>
</evidence>
<feature type="domain" description="SRCR" evidence="14">
    <location>
        <begin position="494"/>
        <end position="592"/>
    </location>
</feature>
<dbReference type="PROSITE" id="PS00420">
    <property type="entry name" value="SRCR_1"/>
    <property type="match status" value="2"/>
</dbReference>
<evidence type="ECO:0000256" key="3">
    <source>
        <dbReference type="ARBA" id="ARBA00022729"/>
    </source>
</evidence>
<dbReference type="InterPro" id="IPR036772">
    <property type="entry name" value="SRCR-like_dom_sf"/>
</dbReference>
<feature type="region of interest" description="Disordered" evidence="11">
    <location>
        <begin position="997"/>
        <end position="1045"/>
    </location>
</feature>
<feature type="disulfide bond" evidence="10">
    <location>
        <begin position="781"/>
        <end position="791"/>
    </location>
</feature>
<proteinExistence type="predicted"/>
<evidence type="ECO:0000256" key="11">
    <source>
        <dbReference type="SAM" id="MobiDB-lite"/>
    </source>
</evidence>
<evidence type="ECO:0000256" key="10">
    <source>
        <dbReference type="PROSITE-ProRule" id="PRU00196"/>
    </source>
</evidence>
<evidence type="ECO:0000256" key="2">
    <source>
        <dbReference type="ARBA" id="ARBA00022692"/>
    </source>
</evidence>
<feature type="disulfide bond" evidence="10">
    <location>
        <begin position="445"/>
        <end position="455"/>
    </location>
</feature>
<dbReference type="EnsemblMetazoa" id="XM_038221909.1">
    <property type="protein sequence ID" value="XP_038077837.1"/>
    <property type="gene ID" value="LOC119745510"/>
</dbReference>
<accession>A0A914BQS6</accession>
<evidence type="ECO:0000256" key="8">
    <source>
        <dbReference type="ARBA" id="ARBA00023170"/>
    </source>
</evidence>
<reference evidence="15" key="1">
    <citation type="submission" date="2022-11" db="UniProtKB">
        <authorList>
            <consortium name="EnsemblMetazoa"/>
        </authorList>
    </citation>
    <scope>IDENTIFICATION</scope>
</reference>
<feature type="domain" description="SRCR" evidence="14">
    <location>
        <begin position="32"/>
        <end position="128"/>
    </location>
</feature>
<feature type="domain" description="SRCR" evidence="14">
    <location>
        <begin position="377"/>
        <end position="478"/>
    </location>
</feature>
<dbReference type="OrthoDB" id="6286334at2759"/>